<dbReference type="EMBL" id="JAAKZH010000012">
    <property type="protein sequence ID" value="NGO66563.1"/>
    <property type="molecule type" value="Genomic_DNA"/>
</dbReference>
<accession>A0A6M1S6I5</accession>
<dbReference type="RefSeq" id="WP_163906347.1">
    <property type="nucleotide sequence ID" value="NZ_CP048428.1"/>
</dbReference>
<proteinExistence type="predicted"/>
<evidence type="ECO:0000313" key="2">
    <source>
        <dbReference type="Proteomes" id="UP000477849"/>
    </source>
</evidence>
<comment type="caution">
    <text evidence="1">The sequence shown here is derived from an EMBL/GenBank/DDBJ whole genome shotgun (WGS) entry which is preliminary data.</text>
</comment>
<organism evidence="1 2">
    <name type="scientific">Rhizobium daejeonense</name>
    <dbReference type="NCBI Taxonomy" id="240521"/>
    <lineage>
        <taxon>Bacteria</taxon>
        <taxon>Pseudomonadati</taxon>
        <taxon>Pseudomonadota</taxon>
        <taxon>Alphaproteobacteria</taxon>
        <taxon>Hyphomicrobiales</taxon>
        <taxon>Rhizobiaceae</taxon>
        <taxon>Rhizobium/Agrobacterium group</taxon>
        <taxon>Rhizobium</taxon>
    </lineage>
</organism>
<dbReference type="Proteomes" id="UP000477849">
    <property type="component" value="Unassembled WGS sequence"/>
</dbReference>
<sequence length="119" mass="13385">MTALRLLIAFSVSFCWVLPHIAISRDRISSVQVWVTSDEWEAKQFDPNEADLVGPSRDGIGLKVKGAHPKNAAEHVHDTPSAVVAVDVKFLRSTTPRVVDSRRPSETERKYEFLRPPCF</sequence>
<reference evidence="1 2" key="1">
    <citation type="submission" date="2020-02" db="EMBL/GenBank/DDBJ databases">
        <title>Genome sequence of the type strain CCBAU10050 of Rhizobium daejeonense.</title>
        <authorList>
            <person name="Gao J."/>
            <person name="Sun J."/>
        </authorList>
    </citation>
    <scope>NUCLEOTIDE SEQUENCE [LARGE SCALE GENOMIC DNA]</scope>
    <source>
        <strain evidence="1 2">CCBAU10050</strain>
    </source>
</reference>
<protein>
    <submittedName>
        <fullName evidence="1">Uncharacterized protein</fullName>
    </submittedName>
</protein>
<dbReference type="AlphaFoldDB" id="A0A6M1S6I5"/>
<evidence type="ECO:0000313" key="1">
    <source>
        <dbReference type="EMBL" id="NGO66563.1"/>
    </source>
</evidence>
<name>A0A6M1S6I5_9HYPH</name>
<keyword evidence="2" id="KW-1185">Reference proteome</keyword>
<gene>
    <name evidence="1" type="ORF">G6N76_23115</name>
</gene>